<reference evidence="1 2" key="1">
    <citation type="submission" date="2019-07" db="EMBL/GenBank/DDBJ databases">
        <title>Whole genome shotgun sequence of Pseudonocardia asaccharolytica NBRC 16224.</title>
        <authorList>
            <person name="Hosoyama A."/>
            <person name="Uohara A."/>
            <person name="Ohji S."/>
            <person name="Ichikawa N."/>
        </authorList>
    </citation>
    <scope>NUCLEOTIDE SEQUENCE [LARGE SCALE GENOMIC DNA]</scope>
    <source>
        <strain evidence="1 2">NBRC 16224</strain>
    </source>
</reference>
<dbReference type="STRING" id="1123024.GCA_000423625_01280"/>
<accession>A0A511CX20</accession>
<dbReference type="EMBL" id="BJVI01000006">
    <property type="protein sequence ID" value="GEL17110.1"/>
    <property type="molecule type" value="Genomic_DNA"/>
</dbReference>
<protein>
    <submittedName>
        <fullName evidence="1">Uncharacterized protein</fullName>
    </submittedName>
</protein>
<dbReference type="Proteomes" id="UP000321328">
    <property type="component" value="Unassembled WGS sequence"/>
</dbReference>
<dbReference type="AlphaFoldDB" id="A0A511CX20"/>
<evidence type="ECO:0000313" key="2">
    <source>
        <dbReference type="Proteomes" id="UP000321328"/>
    </source>
</evidence>
<sequence length="99" mass="10795">MHPAPATSDLAQACLQASHLLRRHTRRQLHLPAHDERTAQATCRLLETLSLALAENPECLPRQVAGAAHRLARSIAALPPIPYPTPSAARVRPVADPHR</sequence>
<name>A0A511CX20_9PSEU</name>
<dbReference type="RefSeq" id="WP_028929344.1">
    <property type="nucleotide sequence ID" value="NZ_AUII01000004.1"/>
</dbReference>
<organism evidence="1 2">
    <name type="scientific">Pseudonocardia asaccharolytica DSM 44247 = NBRC 16224</name>
    <dbReference type="NCBI Taxonomy" id="1123024"/>
    <lineage>
        <taxon>Bacteria</taxon>
        <taxon>Bacillati</taxon>
        <taxon>Actinomycetota</taxon>
        <taxon>Actinomycetes</taxon>
        <taxon>Pseudonocardiales</taxon>
        <taxon>Pseudonocardiaceae</taxon>
        <taxon>Pseudonocardia</taxon>
    </lineage>
</organism>
<comment type="caution">
    <text evidence="1">The sequence shown here is derived from an EMBL/GenBank/DDBJ whole genome shotgun (WGS) entry which is preliminary data.</text>
</comment>
<proteinExistence type="predicted"/>
<gene>
    <name evidence="1" type="ORF">PA7_09470</name>
</gene>
<evidence type="ECO:0000313" key="1">
    <source>
        <dbReference type="EMBL" id="GEL17110.1"/>
    </source>
</evidence>
<keyword evidence="2" id="KW-1185">Reference proteome</keyword>